<feature type="transmembrane region" description="Helical" evidence="7">
    <location>
        <begin position="92"/>
        <end position="109"/>
    </location>
</feature>
<protein>
    <recommendedName>
        <fullName evidence="3">Transmembrane protein 192</fullName>
    </recommendedName>
</protein>
<dbReference type="InterPro" id="IPR029399">
    <property type="entry name" value="TMEM192"/>
</dbReference>
<evidence type="ECO:0000256" key="2">
    <source>
        <dbReference type="ARBA" id="ARBA00006314"/>
    </source>
</evidence>
<evidence type="ECO:0000256" key="1">
    <source>
        <dbReference type="ARBA" id="ARBA00004141"/>
    </source>
</evidence>
<proteinExistence type="inferred from homology"/>
<evidence type="ECO:0000256" key="4">
    <source>
        <dbReference type="ARBA" id="ARBA00022692"/>
    </source>
</evidence>
<dbReference type="PANTHER" id="PTHR31592:SF1">
    <property type="entry name" value="TRANSMEMBRANE PROTEIN 192"/>
    <property type="match status" value="1"/>
</dbReference>
<name>A0ABQ9FKS4_TEGGR</name>
<keyword evidence="5 7" id="KW-1133">Transmembrane helix</keyword>
<keyword evidence="4 7" id="KW-0812">Transmembrane</keyword>
<reference evidence="8 9" key="1">
    <citation type="submission" date="2022-12" db="EMBL/GenBank/DDBJ databases">
        <title>Chromosome-level genome of Tegillarca granosa.</title>
        <authorList>
            <person name="Kim J."/>
        </authorList>
    </citation>
    <scope>NUCLEOTIDE SEQUENCE [LARGE SCALE GENOMIC DNA]</scope>
    <source>
        <strain evidence="8">Teg-2019</strain>
        <tissue evidence="8">Adductor muscle</tissue>
    </source>
</reference>
<evidence type="ECO:0000256" key="7">
    <source>
        <dbReference type="SAM" id="Phobius"/>
    </source>
</evidence>
<dbReference type="Proteomes" id="UP001217089">
    <property type="component" value="Unassembled WGS sequence"/>
</dbReference>
<evidence type="ECO:0000256" key="3">
    <source>
        <dbReference type="ARBA" id="ARBA00014635"/>
    </source>
</evidence>
<dbReference type="Pfam" id="PF14802">
    <property type="entry name" value="TMEM192"/>
    <property type="match status" value="2"/>
</dbReference>
<comment type="caution">
    <text evidence="8">The sequence shown here is derived from an EMBL/GenBank/DDBJ whole genome shotgun (WGS) entry which is preliminary data.</text>
</comment>
<feature type="non-terminal residue" evidence="8">
    <location>
        <position position="284"/>
    </location>
</feature>
<organism evidence="8 9">
    <name type="scientific">Tegillarca granosa</name>
    <name type="common">Malaysian cockle</name>
    <name type="synonym">Anadara granosa</name>
    <dbReference type="NCBI Taxonomy" id="220873"/>
    <lineage>
        <taxon>Eukaryota</taxon>
        <taxon>Metazoa</taxon>
        <taxon>Spiralia</taxon>
        <taxon>Lophotrochozoa</taxon>
        <taxon>Mollusca</taxon>
        <taxon>Bivalvia</taxon>
        <taxon>Autobranchia</taxon>
        <taxon>Pteriomorphia</taxon>
        <taxon>Arcoida</taxon>
        <taxon>Arcoidea</taxon>
        <taxon>Arcidae</taxon>
        <taxon>Tegillarca</taxon>
    </lineage>
</organism>
<sequence>MVSLSNESRRSGTVVNLLTGYFFNEDTAINHHDEDELTPDTLPLSSEFDPPFRKLPTVFAIVLHLIVVILLQISIIVLPIKCPKKDCGTEATSIIAYIHGALWFVHLALDRYYRHHHNKSRQNGYLEFYRRTRHIRRIPLNVNSCANAVVLVLLRILDDLCPKSEKCLELMKTKKFNDTKAPPDVAQDEMLTSFMHSSASSEIGYRVTDERNTFTKTGEEKQFDDQCLQYFDYILLFCRDDQYTDQVLEKQADMIRYLKHHNVQLGKRILALSAENNALKSNQK</sequence>
<feature type="transmembrane region" description="Helical" evidence="7">
    <location>
        <begin position="58"/>
        <end position="80"/>
    </location>
</feature>
<accession>A0ABQ9FKS4</accession>
<evidence type="ECO:0000313" key="8">
    <source>
        <dbReference type="EMBL" id="KAJ8316318.1"/>
    </source>
</evidence>
<keyword evidence="6 7" id="KW-0472">Membrane</keyword>
<evidence type="ECO:0000256" key="5">
    <source>
        <dbReference type="ARBA" id="ARBA00022989"/>
    </source>
</evidence>
<evidence type="ECO:0000313" key="9">
    <source>
        <dbReference type="Proteomes" id="UP001217089"/>
    </source>
</evidence>
<keyword evidence="9" id="KW-1185">Reference proteome</keyword>
<comment type="subcellular location">
    <subcellularLocation>
        <location evidence="1">Membrane</location>
        <topology evidence="1">Multi-pass membrane protein</topology>
    </subcellularLocation>
</comment>
<comment type="similarity">
    <text evidence="2">Belongs to the TMEM192 family.</text>
</comment>
<dbReference type="PANTHER" id="PTHR31592">
    <property type="entry name" value="TRANSMEMBRANE PROTEIN 192"/>
    <property type="match status" value="1"/>
</dbReference>
<dbReference type="EMBL" id="JARBDR010000328">
    <property type="protein sequence ID" value="KAJ8316318.1"/>
    <property type="molecule type" value="Genomic_DNA"/>
</dbReference>
<gene>
    <name evidence="8" type="ORF">KUTeg_006332</name>
</gene>
<evidence type="ECO:0000256" key="6">
    <source>
        <dbReference type="ARBA" id="ARBA00023136"/>
    </source>
</evidence>